<dbReference type="EMBL" id="JAFEMO010000001">
    <property type="protein sequence ID" value="KAH7578170.1"/>
    <property type="molecule type" value="Genomic_DNA"/>
</dbReference>
<dbReference type="InterPro" id="IPR002401">
    <property type="entry name" value="Cyt_P450_E_grp-I"/>
</dbReference>
<protein>
    <recommendedName>
        <fullName evidence="15">Cytochrome P450</fullName>
    </recommendedName>
</protein>
<keyword evidence="6 12" id="KW-0479">Metal-binding</keyword>
<organism evidence="13 14">
    <name type="scientific">Xanthoceras sorbifolium</name>
    <dbReference type="NCBI Taxonomy" id="99658"/>
    <lineage>
        <taxon>Eukaryota</taxon>
        <taxon>Viridiplantae</taxon>
        <taxon>Streptophyta</taxon>
        <taxon>Embryophyta</taxon>
        <taxon>Tracheophyta</taxon>
        <taxon>Spermatophyta</taxon>
        <taxon>Magnoliopsida</taxon>
        <taxon>eudicotyledons</taxon>
        <taxon>Gunneridae</taxon>
        <taxon>Pentapetalae</taxon>
        <taxon>rosids</taxon>
        <taxon>malvids</taxon>
        <taxon>Sapindales</taxon>
        <taxon>Sapindaceae</taxon>
        <taxon>Xanthoceroideae</taxon>
        <taxon>Xanthoceras</taxon>
    </lineage>
</organism>
<dbReference type="PRINTS" id="PR00385">
    <property type="entry name" value="P450"/>
</dbReference>
<evidence type="ECO:0000256" key="7">
    <source>
        <dbReference type="ARBA" id="ARBA00022989"/>
    </source>
</evidence>
<reference evidence="13 14" key="1">
    <citation type="submission" date="2021-02" db="EMBL/GenBank/DDBJ databases">
        <title>Plant Genome Project.</title>
        <authorList>
            <person name="Zhang R.-G."/>
        </authorList>
    </citation>
    <scope>NUCLEOTIDE SEQUENCE [LARGE SCALE GENOMIC DNA]</scope>
    <source>
        <tissue evidence="13">Leaves</tissue>
    </source>
</reference>
<name>A0ABQ8INS9_9ROSI</name>
<dbReference type="PRINTS" id="PR00463">
    <property type="entry name" value="EP450I"/>
</dbReference>
<keyword evidence="11" id="KW-0472">Membrane</keyword>
<evidence type="ECO:0000256" key="12">
    <source>
        <dbReference type="RuleBase" id="RU000461"/>
    </source>
</evidence>
<evidence type="ECO:0000256" key="11">
    <source>
        <dbReference type="ARBA" id="ARBA00023136"/>
    </source>
</evidence>
<dbReference type="Proteomes" id="UP000827721">
    <property type="component" value="Unassembled WGS sequence"/>
</dbReference>
<dbReference type="InterPro" id="IPR001128">
    <property type="entry name" value="Cyt_P450"/>
</dbReference>
<keyword evidence="9 12" id="KW-0408">Iron</keyword>
<keyword evidence="4 12" id="KW-0349">Heme</keyword>
<comment type="subcellular location">
    <subcellularLocation>
        <location evidence="2">Membrane</location>
        <topology evidence="2">Single-pass membrane protein</topology>
    </subcellularLocation>
</comment>
<comment type="similarity">
    <text evidence="3 12">Belongs to the cytochrome P450 family.</text>
</comment>
<keyword evidence="14" id="KW-1185">Reference proteome</keyword>
<evidence type="ECO:0000256" key="5">
    <source>
        <dbReference type="ARBA" id="ARBA00022692"/>
    </source>
</evidence>
<dbReference type="Pfam" id="PF00067">
    <property type="entry name" value="p450"/>
    <property type="match status" value="1"/>
</dbReference>
<evidence type="ECO:0000256" key="9">
    <source>
        <dbReference type="ARBA" id="ARBA00023004"/>
    </source>
</evidence>
<dbReference type="Gene3D" id="1.10.630.10">
    <property type="entry name" value="Cytochrome P450"/>
    <property type="match status" value="1"/>
</dbReference>
<dbReference type="InterPro" id="IPR050665">
    <property type="entry name" value="Cytochrome_P450_Monooxygen"/>
</dbReference>
<proteinExistence type="inferred from homology"/>
<evidence type="ECO:0000313" key="13">
    <source>
        <dbReference type="EMBL" id="KAH7578170.1"/>
    </source>
</evidence>
<evidence type="ECO:0000256" key="6">
    <source>
        <dbReference type="ARBA" id="ARBA00022723"/>
    </source>
</evidence>
<evidence type="ECO:0008006" key="15">
    <source>
        <dbReference type="Google" id="ProtNLM"/>
    </source>
</evidence>
<evidence type="ECO:0000256" key="3">
    <source>
        <dbReference type="ARBA" id="ARBA00010617"/>
    </source>
</evidence>
<evidence type="ECO:0000256" key="4">
    <source>
        <dbReference type="ARBA" id="ARBA00022617"/>
    </source>
</evidence>
<gene>
    <name evidence="13" type="ORF">JRO89_XS01G0348400</name>
</gene>
<dbReference type="SUPFAM" id="SSF48264">
    <property type="entry name" value="Cytochrome P450"/>
    <property type="match status" value="1"/>
</dbReference>
<dbReference type="PROSITE" id="PS00086">
    <property type="entry name" value="CYTOCHROME_P450"/>
    <property type="match status" value="1"/>
</dbReference>
<comment type="cofactor">
    <cofactor evidence="1">
        <name>heme</name>
        <dbReference type="ChEBI" id="CHEBI:30413"/>
    </cofactor>
</comment>
<accession>A0ABQ8INS9</accession>
<keyword evidence="7" id="KW-1133">Transmembrane helix</keyword>
<keyword evidence="5" id="KW-0812">Transmembrane</keyword>
<dbReference type="PANTHER" id="PTHR24282:SF135">
    <property type="entry name" value="CYTOCHROME P450 709B2"/>
    <property type="match status" value="1"/>
</dbReference>
<evidence type="ECO:0000256" key="8">
    <source>
        <dbReference type="ARBA" id="ARBA00023002"/>
    </source>
</evidence>
<dbReference type="InterPro" id="IPR036396">
    <property type="entry name" value="Cyt_P450_sf"/>
</dbReference>
<evidence type="ECO:0000256" key="1">
    <source>
        <dbReference type="ARBA" id="ARBA00001971"/>
    </source>
</evidence>
<evidence type="ECO:0000256" key="2">
    <source>
        <dbReference type="ARBA" id="ARBA00004167"/>
    </source>
</evidence>
<dbReference type="PANTHER" id="PTHR24282">
    <property type="entry name" value="CYTOCHROME P450 FAMILY MEMBER"/>
    <property type="match status" value="1"/>
</dbReference>
<dbReference type="InterPro" id="IPR017972">
    <property type="entry name" value="Cyt_P450_CS"/>
</dbReference>
<sequence>MEFFGQVIVALLTILLVSKILQICRIVLWRPYVVTKSFRKQGIIGPPYLLVSGSLKQKKKLEEDALEIILDTHSHDFTERVVPHQNKWSSQYGETFLYWHGTEPKIYISDAELAKQVLSNDFYGKASFTPTLLVLIGIGLPSIDGENWLRHRTIINPAFTIDKLKLMVSEMAACVVSMLEEWKIQINTSVDQRKTIEMKREIIKLTGDIIAHAAFGFNYKEGEEAFEAQAELQKYGAASYNAELFIPGSQYLPTPTNIQIWKLDRKVKNIVRKVIERRLNAKATGSSDGYGDDVLGVMIESSEMVQSESNLKLKMDEIIEECKTFFFAGHETTTYLLIWTLFLLCVHPEWQSKLREEVLKEFGMEVPDADKLTKLKLVNMVLLETLRLYSPILELQRVASGDVKLGNITIPKGTGIVVPLLKIHRNKKYWGEDADKFNPLRFANGISQASKHPHALLAFGAGPRSCIGQTFTMIESKIAVALILQRFSLSLSPEYMHAPVHQLNLLPQFGLPIIVKSLR</sequence>
<evidence type="ECO:0000256" key="10">
    <source>
        <dbReference type="ARBA" id="ARBA00023033"/>
    </source>
</evidence>
<keyword evidence="10 12" id="KW-0503">Monooxygenase</keyword>
<comment type="caution">
    <text evidence="13">The sequence shown here is derived from an EMBL/GenBank/DDBJ whole genome shotgun (WGS) entry which is preliminary data.</text>
</comment>
<evidence type="ECO:0000313" key="14">
    <source>
        <dbReference type="Proteomes" id="UP000827721"/>
    </source>
</evidence>
<keyword evidence="8 12" id="KW-0560">Oxidoreductase</keyword>